<protein>
    <recommendedName>
        <fullName evidence="1">Retrotransposon gag domain-containing protein</fullName>
    </recommendedName>
</protein>
<keyword evidence="3" id="KW-1185">Reference proteome</keyword>
<dbReference type="Pfam" id="PF03732">
    <property type="entry name" value="Retrotrans_gag"/>
    <property type="match status" value="1"/>
</dbReference>
<sequence>MAGNTRLQELGKLTTIMEGQDRILTELKARHSNTNGRIDQLVEMISGLTLQQTQLMSQLQGGKIDNLADSIASFLLMLNNIATRIGKLEFPKFNGEEVENWLYRCEQFFEVDRTLEELKLKLVVIHLEGRALQWHQSYMKSLAVEGKNVSWKDYIMAIVLRFDDTGYEDPMTDLKSLRQYGSLKDYMNEFDTILNKVNISEADALSHFLGGLNAEIQLPVRMFKPSTLAQAYSLARLQESTYSAMSTPGSFTQKLQGLFSQYSQFRANSFVVAVPKTMGIAANQTKSPSTMLSKPGGNGLLPLPATTPYKHPQGGPQMTRPLRKLTSKELEEKRSKNLCFWCDERFTSGHKCSRRQSFMIEVEVLTEGQEEVIQEEDIANDEALHLISVHALAGTRSFQTMRVMGVVDKKPLHILVDSGSTHNFLNENVRNKVGWPAESITPVKVSVVNGHELLCDKMCREFQWRMQGQDYRADMFLLALDSYDMVLGVQWLSTLGGIIWNFKELQMKFQVRGKEKMLKGDRKEDLKTVNEAQMDKLLQ</sequence>
<dbReference type="Gene3D" id="2.40.70.10">
    <property type="entry name" value="Acid Proteases"/>
    <property type="match status" value="1"/>
</dbReference>
<dbReference type="InterPro" id="IPR032567">
    <property type="entry name" value="RTL1-rel"/>
</dbReference>
<gene>
    <name evidence="2" type="ORF">CRG98_011630</name>
</gene>
<comment type="caution">
    <text evidence="2">The sequence shown here is derived from an EMBL/GenBank/DDBJ whole genome shotgun (WGS) entry which is preliminary data.</text>
</comment>
<proteinExistence type="predicted"/>
<accession>A0A2I0KHP9</accession>
<dbReference type="CDD" id="cd00303">
    <property type="entry name" value="retropepsin_like"/>
    <property type="match status" value="1"/>
</dbReference>
<name>A0A2I0KHP9_PUNGR</name>
<dbReference type="SUPFAM" id="SSF50630">
    <property type="entry name" value="Acid proteases"/>
    <property type="match status" value="1"/>
</dbReference>
<evidence type="ECO:0000259" key="1">
    <source>
        <dbReference type="Pfam" id="PF03732"/>
    </source>
</evidence>
<dbReference type="InterPro" id="IPR005162">
    <property type="entry name" value="Retrotrans_gag_dom"/>
</dbReference>
<reference evidence="2 3" key="1">
    <citation type="submission" date="2017-11" db="EMBL/GenBank/DDBJ databases">
        <title>De-novo sequencing of pomegranate (Punica granatum L.) genome.</title>
        <authorList>
            <person name="Akparov Z."/>
            <person name="Amiraslanov A."/>
            <person name="Hajiyeva S."/>
            <person name="Abbasov M."/>
            <person name="Kaur K."/>
            <person name="Hamwieh A."/>
            <person name="Solovyev V."/>
            <person name="Salamov A."/>
            <person name="Braich B."/>
            <person name="Kosarev P."/>
            <person name="Mahmoud A."/>
            <person name="Hajiyev E."/>
            <person name="Babayeva S."/>
            <person name="Izzatullayeva V."/>
            <person name="Mammadov A."/>
            <person name="Mammadov A."/>
            <person name="Sharifova S."/>
            <person name="Ojaghi J."/>
            <person name="Eynullazada K."/>
            <person name="Bayramov B."/>
            <person name="Abdulazimova A."/>
            <person name="Shahmuradov I."/>
        </authorList>
    </citation>
    <scope>NUCLEOTIDE SEQUENCE [LARGE SCALE GENOMIC DNA]</scope>
    <source>
        <strain evidence="3">cv. AG2017</strain>
        <tissue evidence="2">Leaf</tissue>
    </source>
</reference>
<organism evidence="2 3">
    <name type="scientific">Punica granatum</name>
    <name type="common">Pomegranate</name>
    <dbReference type="NCBI Taxonomy" id="22663"/>
    <lineage>
        <taxon>Eukaryota</taxon>
        <taxon>Viridiplantae</taxon>
        <taxon>Streptophyta</taxon>
        <taxon>Embryophyta</taxon>
        <taxon>Tracheophyta</taxon>
        <taxon>Spermatophyta</taxon>
        <taxon>Magnoliopsida</taxon>
        <taxon>eudicotyledons</taxon>
        <taxon>Gunneridae</taxon>
        <taxon>Pentapetalae</taxon>
        <taxon>rosids</taxon>
        <taxon>malvids</taxon>
        <taxon>Myrtales</taxon>
        <taxon>Lythraceae</taxon>
        <taxon>Punica</taxon>
    </lineage>
</organism>
<dbReference type="Proteomes" id="UP000233551">
    <property type="component" value="Unassembled WGS sequence"/>
</dbReference>
<dbReference type="InterPro" id="IPR021109">
    <property type="entry name" value="Peptidase_aspartic_dom_sf"/>
</dbReference>
<dbReference type="Pfam" id="PF08284">
    <property type="entry name" value="RVP_2"/>
    <property type="match status" value="1"/>
</dbReference>
<dbReference type="EMBL" id="PGOL01000571">
    <property type="protein sequence ID" value="PKI68034.1"/>
    <property type="molecule type" value="Genomic_DNA"/>
</dbReference>
<dbReference type="AlphaFoldDB" id="A0A2I0KHP9"/>
<dbReference type="STRING" id="22663.A0A2I0KHP9"/>
<dbReference type="PANTHER" id="PTHR15503:SF43">
    <property type="entry name" value="REVERSE TRANSCRIPTASE RNASE H-LIKE DOMAIN-CONTAINING PROTEIN"/>
    <property type="match status" value="1"/>
</dbReference>
<feature type="domain" description="Retrotransposon gag" evidence="1">
    <location>
        <begin position="121"/>
        <end position="213"/>
    </location>
</feature>
<evidence type="ECO:0000313" key="3">
    <source>
        <dbReference type="Proteomes" id="UP000233551"/>
    </source>
</evidence>
<dbReference type="PANTHER" id="PTHR15503">
    <property type="entry name" value="LDOC1 RELATED"/>
    <property type="match status" value="1"/>
</dbReference>
<evidence type="ECO:0000313" key="2">
    <source>
        <dbReference type="EMBL" id="PKI68034.1"/>
    </source>
</evidence>